<gene>
    <name evidence="1" type="ORF">KPL71_023605</name>
</gene>
<proteinExistence type="predicted"/>
<name>A0ACB8IK14_CITSI</name>
<dbReference type="EMBL" id="CM039177">
    <property type="protein sequence ID" value="KAH9697419.1"/>
    <property type="molecule type" value="Genomic_DNA"/>
</dbReference>
<reference evidence="2" key="1">
    <citation type="journal article" date="2023" name="Hortic. Res.">
        <title>A chromosome-level phased genome enabling allele-level studies in sweet orange: a case study on citrus Huanglongbing tolerance.</title>
        <authorList>
            <person name="Wu B."/>
            <person name="Yu Q."/>
            <person name="Deng Z."/>
            <person name="Duan Y."/>
            <person name="Luo F."/>
            <person name="Gmitter F. Jr."/>
        </authorList>
    </citation>
    <scope>NUCLEOTIDE SEQUENCE [LARGE SCALE GENOMIC DNA]</scope>
    <source>
        <strain evidence="2">cv. Valencia</strain>
    </source>
</reference>
<accession>A0ACB8IK14</accession>
<dbReference type="Proteomes" id="UP000829398">
    <property type="component" value="Chromosome 8"/>
</dbReference>
<protein>
    <submittedName>
        <fullName evidence="1">Uncharacterized protein</fullName>
    </submittedName>
</protein>
<sequence>MDQQLQLHQCNKFLKFLKPLSLHLDHTLRTRTTLNSDHGKIHSRIKNLTHSTIEQQNRIIDGLRNELRAGFNSQAQSVSSLEKMVGQLAYSVQTFAMTVEKGKFPSQPVPNPKEVHEASTSSPQQHGEVKVVMTLRKGKEVDNKVEMPVTKENQIVPVNVEDSTPEEKEETNPREYVPKALFPHRLAKGKKGKSTCEILEIFKQVSVNIPLLDAIKQVPSYAKFLKDLCTKKRNMHVQKKVFLTENVSSILQHKIPLKCKDPGSPTISCSIGNHTIENALLDLGASVNLLPYLVFLKLGLGELHPTPVVLQLADRSTKIPRGIVEDVLIQVDKFYFSIDFIVIDTQPIHDSRKHIPIILGRSFLATADAHIQCRTGNMQLSFGNMTMELNIFNIAKQPHSADDGIVDVDLIETIVDNTFLSNRSDDPLQICLTHFGLDFDIDRSVDEVNTLLDSVPSMDTNRWKSRVEQLAPSEKKLIPSSESPLKLELKPLPNTLEYAFLGEESTLPVIISSSLNDEQKNCMHYIHPDENAKSTREMQRRLNPNMKEVVRTEVLKLLDEGIVLGHIISSKGIEVDKAKVDLISNLPPPKTVREDVPFIFDDSCLVAFEKLKQLLTSSPIIQPPNWSLPFELMCDASDYAVGAVLGQRVDQIPHVIYYASMTLNDAQLNYSTTEKEMLAVVFALEKFRSYLIGQLPEHWTKQDKAKFFAEIKNFFWDDPYLFKYCADQIVRRCVPESEIQNILSFCHEQACGGHFSAKKTATKVLQCGFYWPTIFRDAYTFCSSCDRCQRMRSITRRNMMPLNPILVVEIFYVWGIDFMGPFPPSFGHQYILVAVDYVSKWIEAIPCRTNDHKVVIRFLKSNIVSRFGFPRAIISDGGAHFCNKAFKALLTKYSITHKVATPYHPQTSGQVEIFNREIKHILEKTVRPGRKDWSLRLDDALWAYRTVFKTPIGMSPYRLVYGKACHLPVELEHRAYWAIKKFNFDMQQASSERRLQLAELEEIRNDVYENAKIYKQRMKVFHDKQIMRKSFTPGQKVLLFNSRLHLFPGKLRSRWSGPFIVHIVFPHGAIEIKDPKNGVTFKVNGQRLKPYLEY</sequence>
<organism evidence="1 2">
    <name type="scientific">Citrus sinensis</name>
    <name type="common">Sweet orange</name>
    <name type="synonym">Citrus aurantium var. sinensis</name>
    <dbReference type="NCBI Taxonomy" id="2711"/>
    <lineage>
        <taxon>Eukaryota</taxon>
        <taxon>Viridiplantae</taxon>
        <taxon>Streptophyta</taxon>
        <taxon>Embryophyta</taxon>
        <taxon>Tracheophyta</taxon>
        <taxon>Spermatophyta</taxon>
        <taxon>Magnoliopsida</taxon>
        <taxon>eudicotyledons</taxon>
        <taxon>Gunneridae</taxon>
        <taxon>Pentapetalae</taxon>
        <taxon>rosids</taxon>
        <taxon>malvids</taxon>
        <taxon>Sapindales</taxon>
        <taxon>Rutaceae</taxon>
        <taxon>Aurantioideae</taxon>
        <taxon>Citrus</taxon>
    </lineage>
</organism>
<comment type="caution">
    <text evidence="1">The sequence shown here is derived from an EMBL/GenBank/DDBJ whole genome shotgun (WGS) entry which is preliminary data.</text>
</comment>
<keyword evidence="2" id="KW-1185">Reference proteome</keyword>
<evidence type="ECO:0000313" key="2">
    <source>
        <dbReference type="Proteomes" id="UP000829398"/>
    </source>
</evidence>
<evidence type="ECO:0000313" key="1">
    <source>
        <dbReference type="EMBL" id="KAH9697419.1"/>
    </source>
</evidence>